<accession>A0ACC2SBM0</accession>
<name>A0ACC2SBM0_9FUNG</name>
<dbReference type="Proteomes" id="UP001165960">
    <property type="component" value="Unassembled WGS sequence"/>
</dbReference>
<dbReference type="EMBL" id="QTSX02005505">
    <property type="protein sequence ID" value="KAJ9059693.1"/>
    <property type="molecule type" value="Genomic_DNA"/>
</dbReference>
<sequence>MDFQNKQIKACGPCRTRKVKCVRFQGSCHSCIRRKNKCTFETQLPPISALLNPPEVPLNHLLNQRAAAWNLDHNVPTLVLTFLHHAGPNNNLFPLPVIFDLLHEPTMPEIFPLVLSAINHYLCPTSTANAHKAIQSLQRRDSKLLIASLSLLNQTPSYSTSQYNIPSPQSSEHTIFDYRL</sequence>
<proteinExistence type="predicted"/>
<keyword evidence="2" id="KW-1185">Reference proteome</keyword>
<comment type="caution">
    <text evidence="1">The sequence shown here is derived from an EMBL/GenBank/DDBJ whole genome shotgun (WGS) entry which is preliminary data.</text>
</comment>
<evidence type="ECO:0000313" key="1">
    <source>
        <dbReference type="EMBL" id="KAJ9059693.1"/>
    </source>
</evidence>
<protein>
    <submittedName>
        <fullName evidence="1">Uncharacterized protein</fullName>
    </submittedName>
</protein>
<gene>
    <name evidence="1" type="ORF">DSO57_1038818</name>
</gene>
<organism evidence="1 2">
    <name type="scientific">Entomophthora muscae</name>
    <dbReference type="NCBI Taxonomy" id="34485"/>
    <lineage>
        <taxon>Eukaryota</taxon>
        <taxon>Fungi</taxon>
        <taxon>Fungi incertae sedis</taxon>
        <taxon>Zoopagomycota</taxon>
        <taxon>Entomophthoromycotina</taxon>
        <taxon>Entomophthoromycetes</taxon>
        <taxon>Entomophthorales</taxon>
        <taxon>Entomophthoraceae</taxon>
        <taxon>Entomophthora</taxon>
    </lineage>
</organism>
<reference evidence="1" key="1">
    <citation type="submission" date="2022-04" db="EMBL/GenBank/DDBJ databases">
        <title>Genome of the entomopathogenic fungus Entomophthora muscae.</title>
        <authorList>
            <person name="Elya C."/>
            <person name="Lovett B.R."/>
            <person name="Lee E."/>
            <person name="Macias A.M."/>
            <person name="Hajek A.E."/>
            <person name="De Bivort B.L."/>
            <person name="Kasson M.T."/>
            <person name="De Fine Licht H.H."/>
            <person name="Stajich J.E."/>
        </authorList>
    </citation>
    <scope>NUCLEOTIDE SEQUENCE</scope>
    <source>
        <strain evidence="1">Berkeley</strain>
    </source>
</reference>
<evidence type="ECO:0000313" key="2">
    <source>
        <dbReference type="Proteomes" id="UP001165960"/>
    </source>
</evidence>